<dbReference type="GO" id="GO:0006412">
    <property type="term" value="P:translation"/>
    <property type="evidence" value="ECO:0007669"/>
    <property type="project" value="UniProtKB-KW"/>
</dbReference>
<evidence type="ECO:0000256" key="4">
    <source>
        <dbReference type="PIRNR" id="PIRNR006181"/>
    </source>
</evidence>
<dbReference type="EMBL" id="CP066065">
    <property type="protein sequence ID" value="QQC44180.1"/>
    <property type="molecule type" value="Genomic_DNA"/>
</dbReference>
<dbReference type="RefSeq" id="WP_050694990.1">
    <property type="nucleotide sequence ID" value="NZ_CP012072.1"/>
</dbReference>
<dbReference type="Pfam" id="PF04073">
    <property type="entry name" value="tRNA_edit"/>
    <property type="match status" value="1"/>
</dbReference>
<dbReference type="GO" id="GO:0002161">
    <property type="term" value="F:aminoacyl-tRNA deacylase activity"/>
    <property type="evidence" value="ECO:0007669"/>
    <property type="project" value="InterPro"/>
</dbReference>
<evidence type="ECO:0000313" key="6">
    <source>
        <dbReference type="EMBL" id="QQC44180.1"/>
    </source>
</evidence>
<dbReference type="NCBIfam" id="TIGR00011">
    <property type="entry name" value="YbaK_EbsC"/>
    <property type="match status" value="1"/>
</dbReference>
<dbReference type="InterPro" id="IPR007214">
    <property type="entry name" value="YbaK/aa-tRNA-synth-assoc-dom"/>
</dbReference>
<evidence type="ECO:0000256" key="1">
    <source>
        <dbReference type="ARBA" id="ARBA00009798"/>
    </source>
</evidence>
<dbReference type="GO" id="GO:0016829">
    <property type="term" value="F:lyase activity"/>
    <property type="evidence" value="ECO:0007669"/>
    <property type="project" value="UniProtKB-KW"/>
</dbReference>
<dbReference type="Gene3D" id="3.90.960.10">
    <property type="entry name" value="YbaK/aminoacyl-tRNA synthetase-associated domain"/>
    <property type="match status" value="1"/>
</dbReference>
<evidence type="ECO:0000313" key="7">
    <source>
        <dbReference type="Proteomes" id="UP000595220"/>
    </source>
</evidence>
<evidence type="ECO:0000259" key="5">
    <source>
        <dbReference type="Pfam" id="PF04073"/>
    </source>
</evidence>
<dbReference type="AlphaFoldDB" id="A0AAP9Y911"/>
<dbReference type="PIRSF" id="PIRSF006181">
    <property type="entry name" value="EbsC_YbaK"/>
    <property type="match status" value="1"/>
</dbReference>
<organism evidence="6 7">
    <name type="scientific">Schaalia meyeri</name>
    <dbReference type="NCBI Taxonomy" id="52773"/>
    <lineage>
        <taxon>Bacteria</taxon>
        <taxon>Bacillati</taxon>
        <taxon>Actinomycetota</taxon>
        <taxon>Actinomycetes</taxon>
        <taxon>Actinomycetales</taxon>
        <taxon>Actinomycetaceae</taxon>
        <taxon>Schaalia</taxon>
    </lineage>
</organism>
<keyword evidence="2 4" id="KW-0648">Protein biosynthesis</keyword>
<accession>A0AAP9Y911</accession>
<sequence>MARKHAKERGGGPTRAIEELTAAGVPFTVHEYEHDPAARAFGQETVEKLGIDPTRVFKTLMVRLAPSGEFVVGCVPALTHLSMKLIARAAGAKSAAMADPALAQRRTGYVVGGISPLGQTTSHRTFIDSSCLDHETVIVSGGRRGLSVELSPLDLADLAGAQVADLAALA</sequence>
<dbReference type="EC" id="4.2.-.-" evidence="4"/>
<dbReference type="PANTHER" id="PTHR30411">
    <property type="entry name" value="CYTOPLASMIC PROTEIN"/>
    <property type="match status" value="1"/>
</dbReference>
<feature type="domain" description="YbaK/aminoacyl-tRNA synthetase-associated" evidence="5">
    <location>
        <begin position="41"/>
        <end position="158"/>
    </location>
</feature>
<protein>
    <recommendedName>
        <fullName evidence="4">Cys-tRNA(Pro)/Cys-tRNA(Cys) deacylase</fullName>
        <ecNumber evidence="4">4.2.-.-</ecNumber>
    </recommendedName>
</protein>
<dbReference type="SUPFAM" id="SSF55826">
    <property type="entry name" value="YbaK/ProRS associated domain"/>
    <property type="match status" value="1"/>
</dbReference>
<dbReference type="KEGG" id="amy:ADJ76_04620"/>
<proteinExistence type="inferred from homology"/>
<name>A0AAP9Y911_9ACTO</name>
<evidence type="ECO:0000256" key="3">
    <source>
        <dbReference type="ARBA" id="ARBA00023239"/>
    </source>
</evidence>
<dbReference type="InterPro" id="IPR036754">
    <property type="entry name" value="YbaK/aa-tRNA-synt-asso_dom_sf"/>
</dbReference>
<dbReference type="Proteomes" id="UP000595220">
    <property type="component" value="Chromosome"/>
</dbReference>
<evidence type="ECO:0000256" key="2">
    <source>
        <dbReference type="ARBA" id="ARBA00022917"/>
    </source>
</evidence>
<keyword evidence="3 4" id="KW-0456">Lyase</keyword>
<dbReference type="PANTHER" id="PTHR30411:SF0">
    <property type="entry name" value="CYS-TRNA(PRO)_CYS-TRNA(CYS) DEACYLASE YBAK"/>
    <property type="match status" value="1"/>
</dbReference>
<reference evidence="6 7" key="1">
    <citation type="submission" date="2020-12" db="EMBL/GenBank/DDBJ databases">
        <title>FDA dAtabase for Regulatory Grade micrObial Sequences (FDA-ARGOS): Supporting development and validation of Infectious Disease Dx tests.</title>
        <authorList>
            <person name="Sproer C."/>
            <person name="Gronow S."/>
            <person name="Severitt S."/>
            <person name="Schroder I."/>
            <person name="Tallon L."/>
            <person name="Sadzewicz L."/>
            <person name="Zhao X."/>
            <person name="Boylan J."/>
            <person name="Ott S."/>
            <person name="Bowen H."/>
            <person name="Vavikolanu K."/>
            <person name="Mehta A."/>
            <person name="Aluvathingal J."/>
            <person name="Nadendla S."/>
            <person name="Lowell S."/>
            <person name="Myers T."/>
            <person name="Yan Y."/>
            <person name="Sichtig H."/>
        </authorList>
    </citation>
    <scope>NUCLEOTIDE SEQUENCE [LARGE SCALE GENOMIC DNA]</scope>
    <source>
        <strain evidence="6 7">FDAARGOS_985</strain>
    </source>
</reference>
<keyword evidence="7" id="KW-1185">Reference proteome</keyword>
<gene>
    <name evidence="6" type="primary">ybaK</name>
    <name evidence="6" type="ORF">I6H42_01800</name>
</gene>
<dbReference type="InterPro" id="IPR004369">
    <property type="entry name" value="Prolyl-tRNA_editing_YbaK/EbsC"/>
</dbReference>
<comment type="similarity">
    <text evidence="1 4">Belongs to the prolyl-tRNA editing family. YbaK/EbsC subfamily.</text>
</comment>
<dbReference type="CDD" id="cd00002">
    <property type="entry name" value="YbaK_deacylase"/>
    <property type="match status" value="1"/>
</dbReference>